<dbReference type="InterPro" id="IPR005625">
    <property type="entry name" value="PepSY-ass_TM"/>
</dbReference>
<proteinExistence type="predicted"/>
<accession>A0ABV8HBN0</accession>
<organism evidence="2 4">
    <name type="scientific">Zunongwangia endophytica</name>
    <dbReference type="NCBI Taxonomy" id="1808945"/>
    <lineage>
        <taxon>Bacteria</taxon>
        <taxon>Pseudomonadati</taxon>
        <taxon>Bacteroidota</taxon>
        <taxon>Flavobacteriia</taxon>
        <taxon>Flavobacteriales</taxon>
        <taxon>Flavobacteriaceae</taxon>
        <taxon>Zunongwangia</taxon>
    </lineage>
</organism>
<evidence type="ECO:0000313" key="4">
    <source>
        <dbReference type="Proteomes" id="UP001595793"/>
    </source>
</evidence>
<gene>
    <name evidence="2" type="ORF">ACFOS1_12645</name>
    <name evidence="3" type="ORF">ACFOS1_14320</name>
</gene>
<protein>
    <submittedName>
        <fullName evidence="2">PepSY-associated TM helix domain-containing protein</fullName>
    </submittedName>
</protein>
<feature type="transmembrane region" description="Helical" evidence="1">
    <location>
        <begin position="16"/>
        <end position="38"/>
    </location>
</feature>
<evidence type="ECO:0000313" key="2">
    <source>
        <dbReference type="EMBL" id="MFC4028262.1"/>
    </source>
</evidence>
<evidence type="ECO:0000313" key="3">
    <source>
        <dbReference type="EMBL" id="MFC4028589.1"/>
    </source>
</evidence>
<feature type="transmembrane region" description="Helical" evidence="1">
    <location>
        <begin position="341"/>
        <end position="362"/>
    </location>
</feature>
<dbReference type="RefSeq" id="WP_290230980.1">
    <property type="nucleotide sequence ID" value="NZ_JAUFPZ010000002.1"/>
</dbReference>
<dbReference type="PROSITE" id="PS51257">
    <property type="entry name" value="PROKAR_LIPOPROTEIN"/>
    <property type="match status" value="1"/>
</dbReference>
<dbReference type="EMBL" id="JBHSAS010000011">
    <property type="protein sequence ID" value="MFC4028589.1"/>
    <property type="molecule type" value="Genomic_DNA"/>
</dbReference>
<reference evidence="2" key="1">
    <citation type="journal article" date="2014" name="Int. J. Syst. Evol. Microbiol.">
        <title>Complete genome of a new Firmicutes species belonging to the dominant human colonic microbiota ('Ruminococcus bicirculans') reveals two chromosomes and a selective capacity to utilize plant glucans.</title>
        <authorList>
            <consortium name="NISC Comparative Sequencing Program"/>
            <person name="Wegmann U."/>
            <person name="Louis P."/>
            <person name="Goesmann A."/>
            <person name="Henrissat B."/>
            <person name="Duncan S.H."/>
            <person name="Flint H.J."/>
        </authorList>
    </citation>
    <scope>NUCLEOTIDE SEQUENCE</scope>
    <source>
        <strain evidence="2">CECT 9128</strain>
    </source>
</reference>
<reference evidence="4" key="2">
    <citation type="journal article" date="2019" name="Int. J. Syst. Evol. Microbiol.">
        <title>The Global Catalogue of Microorganisms (GCM) 10K type strain sequencing project: providing services to taxonomists for standard genome sequencing and annotation.</title>
        <authorList>
            <consortium name="The Broad Institute Genomics Platform"/>
            <consortium name="The Broad Institute Genome Sequencing Center for Infectious Disease"/>
            <person name="Wu L."/>
            <person name="Ma J."/>
        </authorList>
    </citation>
    <scope>NUCLEOTIDE SEQUENCE [LARGE SCALE GENOMIC DNA]</scope>
    <source>
        <strain evidence="4">CECT 9128</strain>
    </source>
</reference>
<comment type="caution">
    <text evidence="2">The sequence shown here is derived from an EMBL/GenBank/DDBJ whole genome shotgun (WGS) entry which is preliminary data.</text>
</comment>
<sequence length="379" mass="43627">MAGKSAFKTIVQQIHLWLGLCSGLVVFIVAITGCIFTFHDELKDVFYEYRFVEVQDAAFIEPSFLLKKANAFQPDFEASMVVYNGTNRPATVFITKKETNYLLNFNPYTGKLIQNVNLETEFFNVIEELHMYLLLPPEIGKQIVGISTIVFIILLISGMILWWPKKLKYLKQRLAVKWSARWRRINYDWHNVTGFYTSIIAVILAITGLAFVYETVHESFYSVANLGQRYETDFFISEIENLLPDRSDAKNPLDIAFRQTQQLKPDSEMYFIWKQPENATIITGAYPKSLHFDHQSNFQFHPKTGTLLYESEYDSKSAGLKLQEMNYGIHTGQLFGLAGKIIVFLCSLFVAALPLSGFAIWYGRKFNKSTKKIKSIRKS</sequence>
<keyword evidence="1" id="KW-0472">Membrane</keyword>
<keyword evidence="1" id="KW-1133">Transmembrane helix</keyword>
<feature type="transmembrane region" description="Helical" evidence="1">
    <location>
        <begin position="193"/>
        <end position="213"/>
    </location>
</feature>
<dbReference type="Proteomes" id="UP001595793">
    <property type="component" value="Unassembled WGS sequence"/>
</dbReference>
<evidence type="ECO:0000256" key="1">
    <source>
        <dbReference type="SAM" id="Phobius"/>
    </source>
</evidence>
<name>A0ABV8HBN0_9FLAO</name>
<reference evidence="2" key="3">
    <citation type="submission" date="2024-09" db="EMBL/GenBank/DDBJ databases">
        <authorList>
            <person name="Sun Q."/>
            <person name="Mori K."/>
        </authorList>
    </citation>
    <scope>NUCLEOTIDE SEQUENCE</scope>
    <source>
        <strain evidence="2">CECT 9128</strain>
    </source>
</reference>
<keyword evidence="4" id="KW-1185">Reference proteome</keyword>
<dbReference type="PANTHER" id="PTHR34219">
    <property type="entry name" value="IRON-REGULATED INNER MEMBRANE PROTEIN-RELATED"/>
    <property type="match status" value="1"/>
</dbReference>
<feature type="transmembrane region" description="Helical" evidence="1">
    <location>
        <begin position="143"/>
        <end position="163"/>
    </location>
</feature>
<dbReference type="Pfam" id="PF03929">
    <property type="entry name" value="PepSY_TM"/>
    <property type="match status" value="1"/>
</dbReference>
<dbReference type="EMBL" id="JBHSAS010000006">
    <property type="protein sequence ID" value="MFC4028262.1"/>
    <property type="molecule type" value="Genomic_DNA"/>
</dbReference>
<keyword evidence="1" id="KW-0812">Transmembrane</keyword>